<accession>A0ABU6V0W2</accession>
<keyword evidence="4" id="KW-1185">Reference proteome</keyword>
<dbReference type="Gene3D" id="3.40.970.10">
    <property type="entry name" value="Ribonuclease H1, N-terminal domain"/>
    <property type="match status" value="1"/>
</dbReference>
<feature type="region of interest" description="Disordered" evidence="1">
    <location>
        <begin position="60"/>
        <end position="91"/>
    </location>
</feature>
<feature type="non-terminal residue" evidence="3">
    <location>
        <position position="112"/>
    </location>
</feature>
<sequence>MGRKKYNYYSVREGRVNGIYTSWKEAEKQVKGFSECDFKGFKSRRDAIKYMNHRDVVDGHAATGSSSAADPCSSSAAAGGNKNNPGKNKESLLSRVLEENAKFKEQIAFLKG</sequence>
<evidence type="ECO:0000259" key="2">
    <source>
        <dbReference type="Pfam" id="PF01693"/>
    </source>
</evidence>
<dbReference type="InterPro" id="IPR011320">
    <property type="entry name" value="RNase_H1_N"/>
</dbReference>
<dbReference type="EMBL" id="JASCZI010132140">
    <property type="protein sequence ID" value="MED6167001.1"/>
    <property type="molecule type" value="Genomic_DNA"/>
</dbReference>
<dbReference type="Pfam" id="PF01693">
    <property type="entry name" value="Cauli_VI"/>
    <property type="match status" value="1"/>
</dbReference>
<evidence type="ECO:0000313" key="4">
    <source>
        <dbReference type="Proteomes" id="UP001341840"/>
    </source>
</evidence>
<feature type="compositionally biased region" description="Low complexity" evidence="1">
    <location>
        <begin position="65"/>
        <end position="86"/>
    </location>
</feature>
<name>A0ABU6V0W2_9FABA</name>
<protein>
    <recommendedName>
        <fullName evidence="2">Ribonuclease H1 N-terminal domain-containing protein</fullName>
    </recommendedName>
</protein>
<organism evidence="3 4">
    <name type="scientific">Stylosanthes scabra</name>
    <dbReference type="NCBI Taxonomy" id="79078"/>
    <lineage>
        <taxon>Eukaryota</taxon>
        <taxon>Viridiplantae</taxon>
        <taxon>Streptophyta</taxon>
        <taxon>Embryophyta</taxon>
        <taxon>Tracheophyta</taxon>
        <taxon>Spermatophyta</taxon>
        <taxon>Magnoliopsida</taxon>
        <taxon>eudicotyledons</taxon>
        <taxon>Gunneridae</taxon>
        <taxon>Pentapetalae</taxon>
        <taxon>rosids</taxon>
        <taxon>fabids</taxon>
        <taxon>Fabales</taxon>
        <taxon>Fabaceae</taxon>
        <taxon>Papilionoideae</taxon>
        <taxon>50 kb inversion clade</taxon>
        <taxon>dalbergioids sensu lato</taxon>
        <taxon>Dalbergieae</taxon>
        <taxon>Pterocarpus clade</taxon>
        <taxon>Stylosanthes</taxon>
    </lineage>
</organism>
<comment type="caution">
    <text evidence="3">The sequence shown here is derived from an EMBL/GenBank/DDBJ whole genome shotgun (WGS) entry which is preliminary data.</text>
</comment>
<proteinExistence type="predicted"/>
<feature type="domain" description="Ribonuclease H1 N-terminal" evidence="2">
    <location>
        <begin position="8"/>
        <end position="50"/>
    </location>
</feature>
<evidence type="ECO:0000256" key="1">
    <source>
        <dbReference type="SAM" id="MobiDB-lite"/>
    </source>
</evidence>
<reference evidence="3 4" key="1">
    <citation type="journal article" date="2023" name="Plants (Basel)">
        <title>Bridging the Gap: Combining Genomics and Transcriptomics Approaches to Understand Stylosanthes scabra, an Orphan Legume from the Brazilian Caatinga.</title>
        <authorList>
            <person name="Ferreira-Neto J.R.C."/>
            <person name="da Silva M.D."/>
            <person name="Binneck E."/>
            <person name="de Melo N.F."/>
            <person name="da Silva R.H."/>
            <person name="de Melo A.L.T.M."/>
            <person name="Pandolfi V."/>
            <person name="Bustamante F.O."/>
            <person name="Brasileiro-Vidal A.C."/>
            <person name="Benko-Iseppon A.M."/>
        </authorList>
    </citation>
    <scope>NUCLEOTIDE SEQUENCE [LARGE SCALE GENOMIC DNA]</scope>
    <source>
        <tissue evidence="3">Leaves</tissue>
    </source>
</reference>
<dbReference type="Proteomes" id="UP001341840">
    <property type="component" value="Unassembled WGS sequence"/>
</dbReference>
<evidence type="ECO:0000313" key="3">
    <source>
        <dbReference type="EMBL" id="MED6167001.1"/>
    </source>
</evidence>
<dbReference type="InterPro" id="IPR009027">
    <property type="entry name" value="Ribosomal_bL9/RNase_H1_N"/>
</dbReference>
<dbReference type="SUPFAM" id="SSF55658">
    <property type="entry name" value="L9 N-domain-like"/>
    <property type="match status" value="1"/>
</dbReference>
<gene>
    <name evidence="3" type="ORF">PIB30_114899</name>
</gene>
<dbReference type="InterPro" id="IPR037056">
    <property type="entry name" value="RNase_H1_N_sf"/>
</dbReference>